<organism evidence="1 2">
    <name type="scientific">Roridomyces roridus</name>
    <dbReference type="NCBI Taxonomy" id="1738132"/>
    <lineage>
        <taxon>Eukaryota</taxon>
        <taxon>Fungi</taxon>
        <taxon>Dikarya</taxon>
        <taxon>Basidiomycota</taxon>
        <taxon>Agaricomycotina</taxon>
        <taxon>Agaricomycetes</taxon>
        <taxon>Agaricomycetidae</taxon>
        <taxon>Agaricales</taxon>
        <taxon>Marasmiineae</taxon>
        <taxon>Mycenaceae</taxon>
        <taxon>Roridomyces</taxon>
    </lineage>
</organism>
<reference evidence="1" key="1">
    <citation type="submission" date="2023-03" db="EMBL/GenBank/DDBJ databases">
        <title>Massive genome expansion in bonnet fungi (Mycena s.s.) driven by repeated elements and novel gene families across ecological guilds.</title>
        <authorList>
            <consortium name="Lawrence Berkeley National Laboratory"/>
            <person name="Harder C.B."/>
            <person name="Miyauchi S."/>
            <person name="Viragh M."/>
            <person name="Kuo A."/>
            <person name="Thoen E."/>
            <person name="Andreopoulos B."/>
            <person name="Lu D."/>
            <person name="Skrede I."/>
            <person name="Drula E."/>
            <person name="Henrissat B."/>
            <person name="Morin E."/>
            <person name="Kohler A."/>
            <person name="Barry K."/>
            <person name="LaButti K."/>
            <person name="Morin E."/>
            <person name="Salamov A."/>
            <person name="Lipzen A."/>
            <person name="Mereny Z."/>
            <person name="Hegedus B."/>
            <person name="Baldrian P."/>
            <person name="Stursova M."/>
            <person name="Weitz H."/>
            <person name="Taylor A."/>
            <person name="Grigoriev I.V."/>
            <person name="Nagy L.G."/>
            <person name="Martin F."/>
            <person name="Kauserud H."/>
        </authorList>
    </citation>
    <scope>NUCLEOTIDE SEQUENCE</scope>
    <source>
        <strain evidence="1">9284</strain>
    </source>
</reference>
<feature type="non-terminal residue" evidence="1">
    <location>
        <position position="1"/>
    </location>
</feature>
<protein>
    <submittedName>
        <fullName evidence="1">Uncharacterized protein</fullName>
    </submittedName>
</protein>
<dbReference type="Proteomes" id="UP001221142">
    <property type="component" value="Unassembled WGS sequence"/>
</dbReference>
<dbReference type="EMBL" id="JARKIF010000047">
    <property type="protein sequence ID" value="KAJ7607939.1"/>
    <property type="molecule type" value="Genomic_DNA"/>
</dbReference>
<proteinExistence type="predicted"/>
<gene>
    <name evidence="1" type="ORF">FB45DRAFT_1067677</name>
</gene>
<keyword evidence="2" id="KW-1185">Reference proteome</keyword>
<accession>A0AAD7B2M4</accession>
<dbReference type="AlphaFoldDB" id="A0AAD7B2M4"/>
<comment type="caution">
    <text evidence="1">The sequence shown here is derived from an EMBL/GenBank/DDBJ whole genome shotgun (WGS) entry which is preliminary data.</text>
</comment>
<evidence type="ECO:0000313" key="2">
    <source>
        <dbReference type="Proteomes" id="UP001221142"/>
    </source>
</evidence>
<name>A0AAD7B2M4_9AGAR</name>
<sequence>GPCLSRGPRVKCFRVPHPPVPRDTQHLPWSRRTRIAGFSGVLLPAPTILAHPFAPRASDVPAASQYHGARTRAHRLGDHHPGFLRLVPRFTKHQPRPSTGFAESGGSRIPRFREYIVLFGPAAVLDSVSPGSRLGE</sequence>
<evidence type="ECO:0000313" key="1">
    <source>
        <dbReference type="EMBL" id="KAJ7607939.1"/>
    </source>
</evidence>